<dbReference type="SMART" id="SM00738">
    <property type="entry name" value="NGN"/>
    <property type="match status" value="1"/>
</dbReference>
<evidence type="ECO:0000256" key="3">
    <source>
        <dbReference type="ARBA" id="ARBA00023163"/>
    </source>
</evidence>
<comment type="caution">
    <text evidence="5">The sequence shown here is derived from an EMBL/GenBank/DDBJ whole genome shotgun (WGS) entry which is preliminary data.</text>
</comment>
<keyword evidence="2" id="KW-0805">Transcription regulation</keyword>
<dbReference type="GO" id="GO:0031564">
    <property type="term" value="P:transcription antitermination"/>
    <property type="evidence" value="ECO:0007669"/>
    <property type="project" value="UniProtKB-KW"/>
</dbReference>
<dbReference type="GO" id="GO:0006354">
    <property type="term" value="P:DNA-templated transcription elongation"/>
    <property type="evidence" value="ECO:0007669"/>
    <property type="project" value="InterPro"/>
</dbReference>
<evidence type="ECO:0000256" key="1">
    <source>
        <dbReference type="ARBA" id="ARBA00022814"/>
    </source>
</evidence>
<dbReference type="PANTHER" id="PTHR30265">
    <property type="entry name" value="RHO-INTERACTING TRANSCRIPTION TERMINATION FACTOR NUSG"/>
    <property type="match status" value="1"/>
</dbReference>
<keyword evidence="6" id="KW-1185">Reference proteome</keyword>
<dbReference type="PANTHER" id="PTHR30265:SF7">
    <property type="entry name" value="TRANSCRIPTION ANTITERMINATION PROTEIN RFAH"/>
    <property type="match status" value="1"/>
</dbReference>
<dbReference type="GO" id="GO:0005829">
    <property type="term" value="C:cytosol"/>
    <property type="evidence" value="ECO:0007669"/>
    <property type="project" value="TreeGrafter"/>
</dbReference>
<dbReference type="EMBL" id="NDXW01000001">
    <property type="protein sequence ID" value="RDH43152.1"/>
    <property type="molecule type" value="Genomic_DNA"/>
</dbReference>
<gene>
    <name evidence="5" type="ORF">B9G39_06665</name>
</gene>
<sequence length="159" mass="18521">MWYLLKTKPREEGRAVTHLENQNFTVYCPWIDKLDKTGKIKKEPLFPGYVFLNNERVEGINYTKVRSTRGVANFVRFGINHAQASDDLIERIKRQEALLCAEPKAKFKINQLVEFKEGPFKYLQGIYLNKSGDERCIILLNFLSRSQKVLVPEEEIQAV</sequence>
<organism evidence="5 6">
    <name type="scientific">Zooshikella ganghwensis</name>
    <dbReference type="NCBI Taxonomy" id="202772"/>
    <lineage>
        <taxon>Bacteria</taxon>
        <taxon>Pseudomonadati</taxon>
        <taxon>Pseudomonadota</taxon>
        <taxon>Gammaproteobacteria</taxon>
        <taxon>Oceanospirillales</taxon>
        <taxon>Zooshikellaceae</taxon>
        <taxon>Zooshikella</taxon>
    </lineage>
</organism>
<dbReference type="InterPro" id="IPR043425">
    <property type="entry name" value="NusG-like"/>
</dbReference>
<reference evidence="5 6" key="1">
    <citation type="submission" date="2017-04" db="EMBL/GenBank/DDBJ databases">
        <title>Draft genome sequence of Zooshikella ganghwensis VG4 isolated from Red Sea sediments.</title>
        <authorList>
            <person name="Rehman Z."/>
            <person name="Alam I."/>
            <person name="Kamau A."/>
            <person name="Bajic V."/>
            <person name="Leiknes T."/>
        </authorList>
    </citation>
    <scope>NUCLEOTIDE SEQUENCE [LARGE SCALE GENOMIC DNA]</scope>
    <source>
        <strain evidence="5 6">VG4</strain>
    </source>
</reference>
<protein>
    <submittedName>
        <fullName evidence="5">Transcription/translation regulatory transformer protein RfaH</fullName>
    </submittedName>
</protein>
<evidence type="ECO:0000313" key="6">
    <source>
        <dbReference type="Proteomes" id="UP000257039"/>
    </source>
</evidence>
<keyword evidence="1" id="KW-0889">Transcription antitermination</keyword>
<dbReference type="Pfam" id="PF02357">
    <property type="entry name" value="NusG"/>
    <property type="match status" value="1"/>
</dbReference>
<dbReference type="Gene3D" id="3.30.70.940">
    <property type="entry name" value="NusG, N-terminal domain"/>
    <property type="match status" value="1"/>
</dbReference>
<dbReference type="RefSeq" id="WP_094786524.1">
    <property type="nucleotide sequence ID" value="NZ_NDXW01000001.1"/>
</dbReference>
<name>A0A4P9VMK4_9GAMM</name>
<dbReference type="InterPro" id="IPR036735">
    <property type="entry name" value="NGN_dom_sf"/>
</dbReference>
<proteinExistence type="predicted"/>
<dbReference type="InterPro" id="IPR006645">
    <property type="entry name" value="NGN-like_dom"/>
</dbReference>
<feature type="domain" description="NusG-like N-terminal" evidence="4">
    <location>
        <begin position="1"/>
        <end position="96"/>
    </location>
</feature>
<evidence type="ECO:0000313" key="5">
    <source>
        <dbReference type="EMBL" id="RDH43152.1"/>
    </source>
</evidence>
<dbReference type="Proteomes" id="UP000257039">
    <property type="component" value="Unassembled WGS sequence"/>
</dbReference>
<evidence type="ECO:0000256" key="2">
    <source>
        <dbReference type="ARBA" id="ARBA00023015"/>
    </source>
</evidence>
<dbReference type="SUPFAM" id="SSF82679">
    <property type="entry name" value="N-utilization substance G protein NusG, N-terminal domain"/>
    <property type="match status" value="1"/>
</dbReference>
<keyword evidence="3" id="KW-0804">Transcription</keyword>
<accession>A0A4P9VMK4</accession>
<evidence type="ECO:0000259" key="4">
    <source>
        <dbReference type="SMART" id="SM00738"/>
    </source>
</evidence>
<dbReference type="AlphaFoldDB" id="A0A4P9VMK4"/>